<dbReference type="Proteomes" id="UP000012589">
    <property type="component" value="Unassembled WGS sequence"/>
</dbReference>
<comment type="caution">
    <text evidence="1">The sequence shown here is derived from an EMBL/GenBank/DDBJ whole genome shotgun (WGS) entry which is preliminary data.</text>
</comment>
<dbReference type="EMBL" id="AQFT01000136">
    <property type="protein sequence ID" value="EMZ21146.1"/>
    <property type="molecule type" value="Genomic_DNA"/>
</dbReference>
<evidence type="ECO:0000313" key="1">
    <source>
        <dbReference type="EMBL" id="EMZ21146.1"/>
    </source>
</evidence>
<sequence length="129" mass="15095">MNINQEFHIKQTHHEITFFAYDIDKIEKITPYNLSKIFIPECAERDCKSGCDQRNIKEACCVCCSPHLQELLLDGWYVGNEHGFLDDNSYYAELKTGIRVPVDKMIFDAWSQGWEIKPYNGLLYEITTH</sequence>
<proteinExistence type="predicted"/>
<keyword evidence="2" id="KW-1185">Reference proteome</keyword>
<accession>N1ZZ17</accession>
<evidence type="ECO:0000313" key="2">
    <source>
        <dbReference type="Proteomes" id="UP000012589"/>
    </source>
</evidence>
<protein>
    <submittedName>
        <fullName evidence="1">Uncharacterized protein</fullName>
    </submittedName>
</protein>
<dbReference type="AlphaFoldDB" id="N1ZZ17"/>
<name>N1ZZ17_9FIRM</name>
<reference evidence="1 2" key="1">
    <citation type="journal article" date="2014" name="Genome Announc.">
        <title>Draft genome sequences of the altered schaedler flora, a defined bacterial community from gnotobiotic mice.</title>
        <authorList>
            <person name="Wannemuehler M.J."/>
            <person name="Overstreet A.M."/>
            <person name="Ward D.V."/>
            <person name="Phillips G.J."/>
        </authorList>
    </citation>
    <scope>NUCLEOTIDE SEQUENCE [LARGE SCALE GENOMIC DNA]</scope>
    <source>
        <strain evidence="1 2">ASF492</strain>
    </source>
</reference>
<organism evidence="1 2">
    <name type="scientific">Eubacterium plexicaudatum ASF492</name>
    <dbReference type="NCBI Taxonomy" id="1235802"/>
    <lineage>
        <taxon>Bacteria</taxon>
        <taxon>Bacillati</taxon>
        <taxon>Bacillota</taxon>
        <taxon>Clostridia</taxon>
        <taxon>Eubacteriales</taxon>
        <taxon>Eubacteriaceae</taxon>
        <taxon>Eubacterium</taxon>
    </lineage>
</organism>
<gene>
    <name evidence="1" type="ORF">C823_04719</name>
</gene>
<dbReference type="STRING" id="1235802.C823_04719"/>
<dbReference type="HOGENOM" id="CLU_1945527_0_0_9"/>